<dbReference type="GO" id="GO:0055085">
    <property type="term" value="P:transmembrane transport"/>
    <property type="evidence" value="ECO:0007669"/>
    <property type="project" value="InterPro"/>
</dbReference>
<feature type="transmembrane region" description="Helical" evidence="7">
    <location>
        <begin position="35"/>
        <end position="63"/>
    </location>
</feature>
<dbReference type="EMBL" id="CP063169">
    <property type="protein sequence ID" value="QOR71947.1"/>
    <property type="molecule type" value="Genomic_DNA"/>
</dbReference>
<dbReference type="RefSeq" id="WP_193498595.1">
    <property type="nucleotide sequence ID" value="NZ_CP063169.1"/>
</dbReference>
<evidence type="ECO:0000256" key="6">
    <source>
        <dbReference type="ARBA" id="ARBA00023136"/>
    </source>
</evidence>
<dbReference type="PROSITE" id="PS50928">
    <property type="entry name" value="ABC_TM1"/>
    <property type="match status" value="1"/>
</dbReference>
<reference evidence="9 10" key="1">
    <citation type="submission" date="2020-10" db="EMBL/GenBank/DDBJ databases">
        <title>Haloactinobacterium sp. RN3S43, a bacterium isolated from saline soil.</title>
        <authorList>
            <person name="Sun J.-Q."/>
        </authorList>
    </citation>
    <scope>NUCLEOTIDE SEQUENCE [LARGE SCALE GENOMIC DNA]</scope>
    <source>
        <strain evidence="9 10">RN3S43</strain>
    </source>
</reference>
<sequence>MADVATPPARTPSGSRAGGPDLRRRLRVLLGRHPIGTIFALPYMVFVALIFAYPLVFACYIAFHDYFFTAPGVEVERPFVGLANFIDVLTDPQVLESFRNTAVFLVINVPLTAVAALVLASALNAGIRWAAAFRVAFYVPYLTASVSLVGVWMLLFSSGGLVNSVLGPLAPDPSWLVNSALAMPSIALYVTWKQLGFYILLYLAALQNIPSELHESAATDGASALQRFRHVTIPGVRNATTLVLILAIITGANLFTEPYLLTNGGGPDGASLTPVLLIYQKGIQQQNPDTAAAMGMILVIIVGLLSLTANRLTREK</sequence>
<dbReference type="Gene3D" id="1.10.3720.10">
    <property type="entry name" value="MetI-like"/>
    <property type="match status" value="1"/>
</dbReference>
<keyword evidence="2 7" id="KW-0813">Transport</keyword>
<dbReference type="InterPro" id="IPR000515">
    <property type="entry name" value="MetI-like"/>
</dbReference>
<dbReference type="Proteomes" id="UP000593758">
    <property type="component" value="Chromosome"/>
</dbReference>
<keyword evidence="4 7" id="KW-0812">Transmembrane</keyword>
<keyword evidence="3" id="KW-1003">Cell membrane</keyword>
<dbReference type="PANTHER" id="PTHR30193">
    <property type="entry name" value="ABC TRANSPORTER PERMEASE PROTEIN"/>
    <property type="match status" value="1"/>
</dbReference>
<feature type="transmembrane region" description="Helical" evidence="7">
    <location>
        <begin position="291"/>
        <end position="309"/>
    </location>
</feature>
<evidence type="ECO:0000256" key="7">
    <source>
        <dbReference type="RuleBase" id="RU363032"/>
    </source>
</evidence>
<feature type="transmembrane region" description="Helical" evidence="7">
    <location>
        <begin position="175"/>
        <end position="192"/>
    </location>
</feature>
<keyword evidence="6 7" id="KW-0472">Membrane</keyword>
<feature type="transmembrane region" description="Helical" evidence="7">
    <location>
        <begin position="235"/>
        <end position="255"/>
    </location>
</feature>
<dbReference type="SUPFAM" id="SSF161098">
    <property type="entry name" value="MetI-like"/>
    <property type="match status" value="1"/>
</dbReference>
<evidence type="ECO:0000259" key="8">
    <source>
        <dbReference type="PROSITE" id="PS50928"/>
    </source>
</evidence>
<evidence type="ECO:0000256" key="2">
    <source>
        <dbReference type="ARBA" id="ARBA00022448"/>
    </source>
</evidence>
<proteinExistence type="inferred from homology"/>
<feature type="transmembrane region" description="Helical" evidence="7">
    <location>
        <begin position="135"/>
        <end position="155"/>
    </location>
</feature>
<evidence type="ECO:0000256" key="4">
    <source>
        <dbReference type="ARBA" id="ARBA00022692"/>
    </source>
</evidence>
<dbReference type="CDD" id="cd06261">
    <property type="entry name" value="TM_PBP2"/>
    <property type="match status" value="1"/>
</dbReference>
<protein>
    <submittedName>
        <fullName evidence="9">Sugar ABC transporter permease</fullName>
    </submittedName>
</protein>
<comment type="similarity">
    <text evidence="7">Belongs to the binding-protein-dependent transport system permease family.</text>
</comment>
<dbReference type="InterPro" id="IPR051393">
    <property type="entry name" value="ABC_transporter_permease"/>
</dbReference>
<organism evidence="9 10">
    <name type="scientific">Ruania alkalisoli</name>
    <dbReference type="NCBI Taxonomy" id="2779775"/>
    <lineage>
        <taxon>Bacteria</taxon>
        <taxon>Bacillati</taxon>
        <taxon>Actinomycetota</taxon>
        <taxon>Actinomycetes</taxon>
        <taxon>Micrococcales</taxon>
        <taxon>Ruaniaceae</taxon>
        <taxon>Ruania</taxon>
    </lineage>
</organism>
<evidence type="ECO:0000256" key="5">
    <source>
        <dbReference type="ARBA" id="ARBA00022989"/>
    </source>
</evidence>
<evidence type="ECO:0000313" key="9">
    <source>
        <dbReference type="EMBL" id="QOR71947.1"/>
    </source>
</evidence>
<dbReference type="AlphaFoldDB" id="A0A7M1SY30"/>
<keyword evidence="10" id="KW-1185">Reference proteome</keyword>
<accession>A0A7M1SY30</accession>
<dbReference type="KEGG" id="halt:IM660_06765"/>
<comment type="subcellular location">
    <subcellularLocation>
        <location evidence="1 7">Cell membrane</location>
        <topology evidence="1 7">Multi-pass membrane protein</topology>
    </subcellularLocation>
</comment>
<evidence type="ECO:0000256" key="3">
    <source>
        <dbReference type="ARBA" id="ARBA00022475"/>
    </source>
</evidence>
<name>A0A7M1SY30_9MICO</name>
<dbReference type="Pfam" id="PF00528">
    <property type="entry name" value="BPD_transp_1"/>
    <property type="match status" value="1"/>
</dbReference>
<feature type="transmembrane region" description="Helical" evidence="7">
    <location>
        <begin position="102"/>
        <end position="123"/>
    </location>
</feature>
<keyword evidence="5 7" id="KW-1133">Transmembrane helix</keyword>
<dbReference type="InterPro" id="IPR035906">
    <property type="entry name" value="MetI-like_sf"/>
</dbReference>
<evidence type="ECO:0000256" key="1">
    <source>
        <dbReference type="ARBA" id="ARBA00004651"/>
    </source>
</evidence>
<gene>
    <name evidence="9" type="ORF">IM660_06765</name>
</gene>
<dbReference type="PANTHER" id="PTHR30193:SF41">
    <property type="entry name" value="DIACETYLCHITOBIOSE UPTAKE SYSTEM PERMEASE PROTEIN NGCF"/>
    <property type="match status" value="1"/>
</dbReference>
<dbReference type="GO" id="GO:0005886">
    <property type="term" value="C:plasma membrane"/>
    <property type="evidence" value="ECO:0007669"/>
    <property type="project" value="UniProtKB-SubCell"/>
</dbReference>
<evidence type="ECO:0000313" key="10">
    <source>
        <dbReference type="Proteomes" id="UP000593758"/>
    </source>
</evidence>
<feature type="domain" description="ABC transmembrane type-1" evidence="8">
    <location>
        <begin position="98"/>
        <end position="309"/>
    </location>
</feature>